<organism evidence="1 2">
    <name type="scientific">Vibrio maritimus</name>
    <dbReference type="NCBI Taxonomy" id="990268"/>
    <lineage>
        <taxon>Bacteria</taxon>
        <taxon>Pseudomonadati</taxon>
        <taxon>Pseudomonadota</taxon>
        <taxon>Gammaproteobacteria</taxon>
        <taxon>Vibrionales</taxon>
        <taxon>Vibrionaceae</taxon>
        <taxon>Vibrio</taxon>
    </lineage>
</organism>
<evidence type="ECO:0000313" key="2">
    <source>
        <dbReference type="Proteomes" id="UP000029228"/>
    </source>
</evidence>
<name>A0A090RQM8_9VIBR</name>
<evidence type="ECO:0000313" key="1">
    <source>
        <dbReference type="EMBL" id="GAL17566.1"/>
    </source>
</evidence>
<accession>A0A090RQM8</accession>
<dbReference type="Proteomes" id="UP000029228">
    <property type="component" value="Unassembled WGS sequence"/>
</dbReference>
<sequence>MLYDSTAEKLVVVDAGELEEHPIKADVARANADSASVCFMFPP</sequence>
<gene>
    <name evidence="1" type="ORF">JCM19235_6119</name>
</gene>
<reference evidence="1 2" key="1">
    <citation type="submission" date="2014-09" db="EMBL/GenBank/DDBJ databases">
        <title>Vibrio maritimus JCM 19235. (C45) whole genome shotgun sequence.</title>
        <authorList>
            <person name="Sawabe T."/>
            <person name="Meirelles P."/>
            <person name="Nakanishi M."/>
            <person name="Sayaka M."/>
            <person name="Hattori M."/>
            <person name="Ohkuma M."/>
        </authorList>
    </citation>
    <scope>NUCLEOTIDE SEQUENCE [LARGE SCALE GENOMIC DNA]</scope>
    <source>
        <strain evidence="2">JCM19235</strain>
    </source>
</reference>
<dbReference type="EMBL" id="BBMR01000002">
    <property type="protein sequence ID" value="GAL17566.1"/>
    <property type="molecule type" value="Genomic_DNA"/>
</dbReference>
<dbReference type="AlphaFoldDB" id="A0A090RQM8"/>
<keyword evidence="2" id="KW-1185">Reference proteome</keyword>
<comment type="caution">
    <text evidence="1">The sequence shown here is derived from an EMBL/GenBank/DDBJ whole genome shotgun (WGS) entry which is preliminary data.</text>
</comment>
<proteinExistence type="predicted"/>
<protein>
    <submittedName>
        <fullName evidence="1">Uncharacterized protein</fullName>
    </submittedName>
</protein>